<dbReference type="SUPFAM" id="SSF53850">
    <property type="entry name" value="Periplasmic binding protein-like II"/>
    <property type="match status" value="1"/>
</dbReference>
<dbReference type="Pfam" id="PF03466">
    <property type="entry name" value="LysR_substrate"/>
    <property type="match status" value="1"/>
</dbReference>
<comment type="similarity">
    <text evidence="1">Belongs to the LysR transcriptional regulatory family.</text>
</comment>
<dbReference type="CDD" id="cd08459">
    <property type="entry name" value="PBP2_DntR_NahR_LinR_like"/>
    <property type="match status" value="1"/>
</dbReference>
<dbReference type="PRINTS" id="PR00039">
    <property type="entry name" value="HTHLYSR"/>
</dbReference>
<dbReference type="Pfam" id="PF00126">
    <property type="entry name" value="HTH_1"/>
    <property type="match status" value="1"/>
</dbReference>
<feature type="domain" description="HTH lysR-type" evidence="5">
    <location>
        <begin position="6"/>
        <end position="63"/>
    </location>
</feature>
<comment type="caution">
    <text evidence="6">The sequence shown here is derived from an EMBL/GenBank/DDBJ whole genome shotgun (WGS) entry which is preliminary data.</text>
</comment>
<organism evidence="6 7">
    <name type="scientific">Azohydromonas caseinilytica</name>
    <dbReference type="NCBI Taxonomy" id="2728836"/>
    <lineage>
        <taxon>Bacteria</taxon>
        <taxon>Pseudomonadati</taxon>
        <taxon>Pseudomonadota</taxon>
        <taxon>Betaproteobacteria</taxon>
        <taxon>Burkholderiales</taxon>
        <taxon>Sphaerotilaceae</taxon>
        <taxon>Azohydromonas</taxon>
    </lineage>
</organism>
<gene>
    <name evidence="6" type="ORF">HHL10_07465</name>
</gene>
<dbReference type="GO" id="GO:0003677">
    <property type="term" value="F:DNA binding"/>
    <property type="evidence" value="ECO:0007669"/>
    <property type="project" value="UniProtKB-KW"/>
</dbReference>
<evidence type="ECO:0000256" key="1">
    <source>
        <dbReference type="ARBA" id="ARBA00009437"/>
    </source>
</evidence>
<keyword evidence="3" id="KW-0238">DNA-binding</keyword>
<reference evidence="6 7" key="1">
    <citation type="submission" date="2020-04" db="EMBL/GenBank/DDBJ databases">
        <title>Azohydromonas sp. isolated from soil.</title>
        <authorList>
            <person name="Dahal R.H."/>
        </authorList>
    </citation>
    <scope>NUCLEOTIDE SEQUENCE [LARGE SCALE GENOMIC DNA]</scope>
    <source>
        <strain evidence="6 7">G-1-1-14</strain>
    </source>
</reference>
<keyword evidence="7" id="KW-1185">Reference proteome</keyword>
<dbReference type="EMBL" id="JABBFW010000004">
    <property type="protein sequence ID" value="NML14810.1"/>
    <property type="molecule type" value="Genomic_DNA"/>
</dbReference>
<accession>A0A848F995</accession>
<evidence type="ECO:0000256" key="4">
    <source>
        <dbReference type="ARBA" id="ARBA00023163"/>
    </source>
</evidence>
<evidence type="ECO:0000256" key="2">
    <source>
        <dbReference type="ARBA" id="ARBA00023015"/>
    </source>
</evidence>
<dbReference type="SUPFAM" id="SSF46785">
    <property type="entry name" value="Winged helix' DNA-binding domain"/>
    <property type="match status" value="1"/>
</dbReference>
<evidence type="ECO:0000256" key="3">
    <source>
        <dbReference type="ARBA" id="ARBA00023125"/>
    </source>
</evidence>
<evidence type="ECO:0000313" key="6">
    <source>
        <dbReference type="EMBL" id="NML14810.1"/>
    </source>
</evidence>
<dbReference type="Gene3D" id="1.10.10.10">
    <property type="entry name" value="Winged helix-like DNA-binding domain superfamily/Winged helix DNA-binding domain"/>
    <property type="match status" value="1"/>
</dbReference>
<dbReference type="InterPro" id="IPR036388">
    <property type="entry name" value="WH-like_DNA-bd_sf"/>
</dbReference>
<dbReference type="InterPro" id="IPR036390">
    <property type="entry name" value="WH_DNA-bd_sf"/>
</dbReference>
<dbReference type="GO" id="GO:0003700">
    <property type="term" value="F:DNA-binding transcription factor activity"/>
    <property type="evidence" value="ECO:0007669"/>
    <property type="project" value="InterPro"/>
</dbReference>
<protein>
    <submittedName>
        <fullName evidence="6">LysR family transcriptional regulator</fullName>
    </submittedName>
</protein>
<keyword evidence="2" id="KW-0805">Transcription regulation</keyword>
<dbReference type="Gene3D" id="3.40.190.10">
    <property type="entry name" value="Periplasmic binding protein-like II"/>
    <property type="match status" value="2"/>
</dbReference>
<dbReference type="PROSITE" id="PS50931">
    <property type="entry name" value="HTH_LYSR"/>
    <property type="match status" value="1"/>
</dbReference>
<dbReference type="PANTHER" id="PTHR30118:SF15">
    <property type="entry name" value="TRANSCRIPTIONAL REGULATORY PROTEIN"/>
    <property type="match status" value="1"/>
</dbReference>
<proteinExistence type="inferred from homology"/>
<evidence type="ECO:0000313" key="7">
    <source>
        <dbReference type="Proteomes" id="UP000574067"/>
    </source>
</evidence>
<dbReference type="Proteomes" id="UP000574067">
    <property type="component" value="Unassembled WGS sequence"/>
</dbReference>
<keyword evidence="4" id="KW-0804">Transcription</keyword>
<dbReference type="InterPro" id="IPR005119">
    <property type="entry name" value="LysR_subst-bd"/>
</dbReference>
<sequence length="301" mass="32866">MHVENLDLNLLRLFDAVYRLRNVSRAAEALNLSQPAASQGLTRLRLQLKDPLFMRAAGGVRPTPRAQRLAAAVQAALGTLEQALGEFEQFDPAASRMPLRLHLSDIGEARFLPPLMAALGREAPGITVQSLWLPHGEIAAALDGGQLDLAIGFLPTVLETRQVALLRDRYVVLVNERHPLAAQAAGTVDARSLQALELVAVRSHGETLRILQQLGLQERVRLTCGNFLALPAIVRSTALAVVLPRDVALDFVQQGGCVLVEPALPQPDFTVSLHWSRRFEADAALRWVRALVLRLFSQPAP</sequence>
<name>A0A848F995_9BURK</name>
<dbReference type="RefSeq" id="WP_169159724.1">
    <property type="nucleotide sequence ID" value="NZ_JABBFW010000004.1"/>
</dbReference>
<dbReference type="InterPro" id="IPR050389">
    <property type="entry name" value="LysR-type_TF"/>
</dbReference>
<evidence type="ECO:0000259" key="5">
    <source>
        <dbReference type="PROSITE" id="PS50931"/>
    </source>
</evidence>
<dbReference type="AlphaFoldDB" id="A0A848F995"/>
<dbReference type="InterPro" id="IPR000847">
    <property type="entry name" value="LysR_HTH_N"/>
</dbReference>
<dbReference type="PANTHER" id="PTHR30118">
    <property type="entry name" value="HTH-TYPE TRANSCRIPTIONAL REGULATOR LEUO-RELATED"/>
    <property type="match status" value="1"/>
</dbReference>